<feature type="non-terminal residue" evidence="2">
    <location>
        <position position="1"/>
    </location>
</feature>
<organism evidence="2 3">
    <name type="scientific">Galemys pyrenaicus</name>
    <name type="common">Iberian desman</name>
    <name type="synonym">Pyrenean desman</name>
    <dbReference type="NCBI Taxonomy" id="202257"/>
    <lineage>
        <taxon>Eukaryota</taxon>
        <taxon>Metazoa</taxon>
        <taxon>Chordata</taxon>
        <taxon>Craniata</taxon>
        <taxon>Vertebrata</taxon>
        <taxon>Euteleostomi</taxon>
        <taxon>Mammalia</taxon>
        <taxon>Eutheria</taxon>
        <taxon>Laurasiatheria</taxon>
        <taxon>Eulipotyphla</taxon>
        <taxon>Talpidae</taxon>
        <taxon>Galemys</taxon>
    </lineage>
</organism>
<dbReference type="SUPFAM" id="SSF47954">
    <property type="entry name" value="Cyclin-like"/>
    <property type="match status" value="1"/>
</dbReference>
<gene>
    <name evidence="2" type="ORF">J0S82_004294</name>
</gene>
<dbReference type="InterPro" id="IPR036915">
    <property type="entry name" value="Cyclin-like_sf"/>
</dbReference>
<sequence>GALPRTRTNGDVSEKGRDIEYGERSGVESRGLGGESAGWEGRGWVRERAEEEVSWRRAVELLLAGSLLGNSWRTRRAAAAEWKRIKSSRTASRRPTSSRTWDSVSISQLTINTAIVYMHRFYMHHSFTKFNRNVSTILFLLPSNFKVNRYTEKCWSVIDFAFG</sequence>
<reference evidence="2" key="1">
    <citation type="journal article" date="2021" name="Evol. Appl.">
        <title>The genome of the Pyrenean desman and the effects of bottlenecks and inbreeding on the genomic landscape of an endangered species.</title>
        <authorList>
            <person name="Escoda L."/>
            <person name="Castresana J."/>
        </authorList>
    </citation>
    <scope>NUCLEOTIDE SEQUENCE</scope>
    <source>
        <strain evidence="2">IBE-C5619</strain>
    </source>
</reference>
<protein>
    <submittedName>
        <fullName evidence="2">Cyclin-T2</fullName>
    </submittedName>
</protein>
<evidence type="ECO:0000256" key="1">
    <source>
        <dbReference type="SAM" id="MobiDB-lite"/>
    </source>
</evidence>
<dbReference type="Proteomes" id="UP000700334">
    <property type="component" value="Unassembled WGS sequence"/>
</dbReference>
<name>A0A8J5ZSL4_GALPY</name>
<dbReference type="OrthoDB" id="25002at2759"/>
<feature type="compositionally biased region" description="Polar residues" evidence="1">
    <location>
        <begin position="1"/>
        <end position="11"/>
    </location>
</feature>
<dbReference type="EMBL" id="JAGFMF010011968">
    <property type="protein sequence ID" value="KAG8508889.1"/>
    <property type="molecule type" value="Genomic_DNA"/>
</dbReference>
<evidence type="ECO:0000313" key="3">
    <source>
        <dbReference type="Proteomes" id="UP000700334"/>
    </source>
</evidence>
<evidence type="ECO:0000313" key="2">
    <source>
        <dbReference type="EMBL" id="KAG8508889.1"/>
    </source>
</evidence>
<feature type="compositionally biased region" description="Basic and acidic residues" evidence="1">
    <location>
        <begin position="12"/>
        <end position="27"/>
    </location>
</feature>
<dbReference type="Gene3D" id="1.10.472.10">
    <property type="entry name" value="Cyclin-like"/>
    <property type="match status" value="1"/>
</dbReference>
<feature type="non-terminal residue" evidence="2">
    <location>
        <position position="163"/>
    </location>
</feature>
<feature type="region of interest" description="Disordered" evidence="1">
    <location>
        <begin position="1"/>
        <end position="36"/>
    </location>
</feature>
<comment type="caution">
    <text evidence="2">The sequence shown here is derived from an EMBL/GenBank/DDBJ whole genome shotgun (WGS) entry which is preliminary data.</text>
</comment>
<proteinExistence type="predicted"/>
<keyword evidence="3" id="KW-1185">Reference proteome</keyword>
<dbReference type="AlphaFoldDB" id="A0A8J5ZSL4"/>
<accession>A0A8J5ZSL4</accession>